<evidence type="ECO:0000259" key="9">
    <source>
        <dbReference type="Pfam" id="PF07887"/>
    </source>
</evidence>
<keyword evidence="5" id="KW-0010">Activator</keyword>
<dbReference type="GO" id="GO:0043565">
    <property type="term" value="F:sequence-specific DNA binding"/>
    <property type="evidence" value="ECO:0007669"/>
    <property type="project" value="TreeGrafter"/>
</dbReference>
<dbReference type="Proteomes" id="UP000823388">
    <property type="component" value="Chromosome 4K"/>
</dbReference>
<evidence type="ECO:0000256" key="8">
    <source>
        <dbReference type="SAM" id="MobiDB-lite"/>
    </source>
</evidence>
<evidence type="ECO:0000313" key="13">
    <source>
        <dbReference type="Proteomes" id="UP000823388"/>
    </source>
</evidence>
<dbReference type="GO" id="GO:0005634">
    <property type="term" value="C:nucleus"/>
    <property type="evidence" value="ECO:0007669"/>
    <property type="project" value="UniProtKB-SubCell"/>
</dbReference>
<dbReference type="GO" id="GO:0003700">
    <property type="term" value="F:DNA-binding transcription factor activity"/>
    <property type="evidence" value="ECO:0007669"/>
    <property type="project" value="TreeGrafter"/>
</dbReference>
<proteinExistence type="inferred from homology"/>
<evidence type="ECO:0000256" key="2">
    <source>
        <dbReference type="ARBA" id="ARBA00007214"/>
    </source>
</evidence>
<keyword evidence="3" id="KW-0805">Transcription regulation</keyword>
<dbReference type="Pfam" id="PF07887">
    <property type="entry name" value="Calmodulin_bind"/>
    <property type="match status" value="1"/>
</dbReference>
<evidence type="ECO:0000256" key="7">
    <source>
        <dbReference type="ARBA" id="ARBA00023242"/>
    </source>
</evidence>
<evidence type="ECO:0000256" key="1">
    <source>
        <dbReference type="ARBA" id="ARBA00004123"/>
    </source>
</evidence>
<comment type="caution">
    <text evidence="12">The sequence shown here is derived from an EMBL/GenBank/DDBJ whole genome shotgun (WGS) entry which is preliminary data.</text>
</comment>
<gene>
    <name evidence="12" type="ORF">PVAP13_4KG295800</name>
</gene>
<feature type="region of interest" description="Disordered" evidence="8">
    <location>
        <begin position="336"/>
        <end position="368"/>
    </location>
</feature>
<comment type="subcellular location">
    <subcellularLocation>
        <location evidence="1">Nucleus</location>
    </subcellularLocation>
</comment>
<feature type="compositionally biased region" description="Polar residues" evidence="8">
    <location>
        <begin position="1"/>
        <end position="15"/>
    </location>
</feature>
<keyword evidence="4" id="KW-0238">DNA-binding</keyword>
<evidence type="ECO:0000256" key="4">
    <source>
        <dbReference type="ARBA" id="ARBA00023125"/>
    </source>
</evidence>
<dbReference type="Pfam" id="PF20452">
    <property type="entry name" value="Calmod_bind_C"/>
    <property type="match status" value="1"/>
</dbReference>
<reference evidence="12" key="1">
    <citation type="submission" date="2020-05" db="EMBL/GenBank/DDBJ databases">
        <title>WGS assembly of Panicum virgatum.</title>
        <authorList>
            <person name="Lovell J.T."/>
            <person name="Jenkins J."/>
            <person name="Shu S."/>
            <person name="Juenger T.E."/>
            <person name="Schmutz J."/>
        </authorList>
    </citation>
    <scope>NUCLEOTIDE SEQUENCE</scope>
    <source>
        <strain evidence="12">AP13</strain>
    </source>
</reference>
<dbReference type="PANTHER" id="PTHR31713">
    <property type="entry name" value="OS02G0177800 PROTEIN"/>
    <property type="match status" value="1"/>
</dbReference>
<dbReference type="GO" id="GO:0005516">
    <property type="term" value="F:calmodulin binding"/>
    <property type="evidence" value="ECO:0007669"/>
    <property type="project" value="InterPro"/>
</dbReference>
<dbReference type="EMBL" id="CM029043">
    <property type="protein sequence ID" value="KAG2612515.1"/>
    <property type="molecule type" value="Genomic_DNA"/>
</dbReference>
<feature type="region of interest" description="Disordered" evidence="8">
    <location>
        <begin position="1"/>
        <end position="34"/>
    </location>
</feature>
<sequence>MKCFQETNGVSCSNRHSGRHTRLEPNQEDDSANASNTNIRLRFLNDFKLPIYTDKNIVDKNNAAIKVAMFEGGSKITSGPLSKVKVEVLVLRGEFCNNERDDWTEEEFDNHILQGRDEQGLLGTVQLTKGEAELSQIRFKKGTCRKKVIMAARVCKGENIALRVQGAIMKPVVVQDRRNEANEKRHPPSLDDDVFRLEEIARNGEYRKRLKKEGICTVQDFLKALNKDPNKLRKILKMENQNSSWLKLTGHARQCVLEDMPELKRYQSEEGNVVLFFNCVHDLIGAEFGCHYVASGNFSPDQKALVNKWKWRAYDKLEDIASDYIIKDNVPERISASPDAAAGPSVPVFSAPQPNFTASQGTEAAENSPHGDINHIIPHQNGHSDAMIIHPGYLNTNDYQAQRTALPAQQLITPESILPSCQQNDATQMDPCCTFESVLQCIDGLQVAMPDAGACFCFDIALQPLCPVHGQGHSCSELPGSGHSNDYPYQ</sequence>
<evidence type="ECO:0000259" key="10">
    <source>
        <dbReference type="Pfam" id="PF20451"/>
    </source>
</evidence>
<dbReference type="PANTHER" id="PTHR31713:SF10">
    <property type="entry name" value="EXPRESSED PROTEIN"/>
    <property type="match status" value="1"/>
</dbReference>
<evidence type="ECO:0000256" key="6">
    <source>
        <dbReference type="ARBA" id="ARBA00023163"/>
    </source>
</evidence>
<dbReference type="InterPro" id="IPR046830">
    <property type="entry name" value="Calmod_bind_M"/>
</dbReference>
<dbReference type="Pfam" id="PF20451">
    <property type="entry name" value="Calmod_bind_M"/>
    <property type="match status" value="1"/>
</dbReference>
<evidence type="ECO:0008006" key="14">
    <source>
        <dbReference type="Google" id="ProtNLM"/>
    </source>
</evidence>
<evidence type="ECO:0000256" key="5">
    <source>
        <dbReference type="ARBA" id="ARBA00023159"/>
    </source>
</evidence>
<feature type="domain" description="Calmodulin binding protein C-terminal" evidence="11">
    <location>
        <begin position="265"/>
        <end position="321"/>
    </location>
</feature>
<feature type="domain" description="Calmodulin binding protein central" evidence="10">
    <location>
        <begin position="190"/>
        <end position="255"/>
    </location>
</feature>
<feature type="compositionally biased region" description="Polar residues" evidence="8">
    <location>
        <begin position="352"/>
        <end position="362"/>
    </location>
</feature>
<feature type="domain" description="Calmodulin binding protein-like N-terminal" evidence="9">
    <location>
        <begin position="40"/>
        <end position="177"/>
    </location>
</feature>
<keyword evidence="7" id="KW-0539">Nucleus</keyword>
<protein>
    <recommendedName>
        <fullName evidence="14">Calmodulin-binding protein</fullName>
    </recommendedName>
</protein>
<comment type="similarity">
    <text evidence="2">Belongs to the plant ACBP60 protein family.</text>
</comment>
<evidence type="ECO:0000256" key="3">
    <source>
        <dbReference type="ARBA" id="ARBA00023015"/>
    </source>
</evidence>
<evidence type="ECO:0000313" key="12">
    <source>
        <dbReference type="EMBL" id="KAG2612515.1"/>
    </source>
</evidence>
<dbReference type="InterPro" id="IPR012416">
    <property type="entry name" value="CBP60"/>
</dbReference>
<name>A0A8T0TTN5_PANVG</name>
<evidence type="ECO:0000259" key="11">
    <source>
        <dbReference type="Pfam" id="PF20452"/>
    </source>
</evidence>
<keyword evidence="6" id="KW-0804">Transcription</keyword>
<dbReference type="AlphaFoldDB" id="A0A8T0TTN5"/>
<dbReference type="GO" id="GO:0080142">
    <property type="term" value="P:regulation of salicylic acid biosynthetic process"/>
    <property type="evidence" value="ECO:0007669"/>
    <property type="project" value="TreeGrafter"/>
</dbReference>
<accession>A0A8T0TTN5</accession>
<organism evidence="12 13">
    <name type="scientific">Panicum virgatum</name>
    <name type="common">Blackwell switchgrass</name>
    <dbReference type="NCBI Taxonomy" id="38727"/>
    <lineage>
        <taxon>Eukaryota</taxon>
        <taxon>Viridiplantae</taxon>
        <taxon>Streptophyta</taxon>
        <taxon>Embryophyta</taxon>
        <taxon>Tracheophyta</taxon>
        <taxon>Spermatophyta</taxon>
        <taxon>Magnoliopsida</taxon>
        <taxon>Liliopsida</taxon>
        <taxon>Poales</taxon>
        <taxon>Poaceae</taxon>
        <taxon>PACMAD clade</taxon>
        <taxon>Panicoideae</taxon>
        <taxon>Panicodae</taxon>
        <taxon>Paniceae</taxon>
        <taxon>Panicinae</taxon>
        <taxon>Panicum</taxon>
        <taxon>Panicum sect. Hiantes</taxon>
    </lineage>
</organism>
<dbReference type="InterPro" id="IPR046831">
    <property type="entry name" value="Calmodulin_bind_N"/>
</dbReference>
<keyword evidence="13" id="KW-1185">Reference proteome</keyword>
<dbReference type="InterPro" id="IPR046829">
    <property type="entry name" value="Calmod_bind_C"/>
</dbReference>